<evidence type="ECO:0000313" key="2">
    <source>
        <dbReference type="Proteomes" id="UP000708208"/>
    </source>
</evidence>
<dbReference type="Proteomes" id="UP000708208">
    <property type="component" value="Unassembled WGS sequence"/>
</dbReference>
<proteinExistence type="predicted"/>
<sequence>MHIPSKQFLVVTTSAPLQSARVPGLEVFVHRSISYTTASRTPLSRLITNPEDTLILRCTDLVLLLPDSPIRTNASQPPP</sequence>
<comment type="caution">
    <text evidence="1">The sequence shown here is derived from an EMBL/GenBank/DDBJ whole genome shotgun (WGS) entry which is preliminary data.</text>
</comment>
<protein>
    <submittedName>
        <fullName evidence="1">Uncharacterized protein</fullName>
    </submittedName>
</protein>
<evidence type="ECO:0000313" key="1">
    <source>
        <dbReference type="EMBL" id="CAG7831399.1"/>
    </source>
</evidence>
<dbReference type="AlphaFoldDB" id="A0A8J2LEI6"/>
<name>A0A8J2LEI6_9HEXA</name>
<dbReference type="EMBL" id="CAJVCH010560335">
    <property type="protein sequence ID" value="CAG7831399.1"/>
    <property type="molecule type" value="Genomic_DNA"/>
</dbReference>
<reference evidence="1" key="1">
    <citation type="submission" date="2021-06" db="EMBL/GenBank/DDBJ databases">
        <authorList>
            <person name="Hodson N. C."/>
            <person name="Mongue J. A."/>
            <person name="Jaron S. K."/>
        </authorList>
    </citation>
    <scope>NUCLEOTIDE SEQUENCE</scope>
</reference>
<gene>
    <name evidence="1" type="ORF">AFUS01_LOCUS41145</name>
</gene>
<organism evidence="1 2">
    <name type="scientific">Allacma fusca</name>
    <dbReference type="NCBI Taxonomy" id="39272"/>
    <lineage>
        <taxon>Eukaryota</taxon>
        <taxon>Metazoa</taxon>
        <taxon>Ecdysozoa</taxon>
        <taxon>Arthropoda</taxon>
        <taxon>Hexapoda</taxon>
        <taxon>Collembola</taxon>
        <taxon>Symphypleona</taxon>
        <taxon>Sminthuridae</taxon>
        <taxon>Allacma</taxon>
    </lineage>
</organism>
<accession>A0A8J2LEI6</accession>
<keyword evidence="2" id="KW-1185">Reference proteome</keyword>